<evidence type="ECO:0008006" key="4">
    <source>
        <dbReference type="Google" id="ProtNLM"/>
    </source>
</evidence>
<gene>
    <name evidence="2" type="ORF">JOC73_000491</name>
</gene>
<dbReference type="EMBL" id="JAFBEE010000002">
    <property type="protein sequence ID" value="MBM7613982.1"/>
    <property type="molecule type" value="Genomic_DNA"/>
</dbReference>
<keyword evidence="1" id="KW-0812">Transmembrane</keyword>
<keyword evidence="3" id="KW-1185">Reference proteome</keyword>
<name>A0ABS2NMB9_9FIRM</name>
<feature type="transmembrane region" description="Helical" evidence="1">
    <location>
        <begin position="12"/>
        <end position="31"/>
    </location>
</feature>
<comment type="caution">
    <text evidence="2">The sequence shown here is derived from an EMBL/GenBank/DDBJ whole genome shotgun (WGS) entry which is preliminary data.</text>
</comment>
<evidence type="ECO:0000256" key="1">
    <source>
        <dbReference type="SAM" id="Phobius"/>
    </source>
</evidence>
<accession>A0ABS2NMB9</accession>
<sequence>MNIREEKGGGLILVIVVMAVLMILATSFLFLTTSEGKLTARYHYKIQAYHYAMSGIEFAFEVLNDNFLNGSLEEGFPEESFPVYFNGSLETGLEVGQLNTSEISVEILADETGLLIKSTGRMGDLDEMLSVRIPKIIGDEGGGSGGERPNIPPNQGVIITNDISLKGSAKIIGNATLGGSVHTTGAATITGGITVGTNLNFPMPTYPPYPEELPSPLNVPPVSNGNLVVGQYPHQQYTINGDGEYNKLQIVSNGTLKIDVGEGTRILRVKQLDIQQGHILLQGSGRLILYLENSFNLNGTINNMGNSNNLLGDPQQLTLFYGGNTLLELNGSDVFVGDLFCKTANIKITGGSSMLGNAVVGGSTVDIQGGTDVKMPLLYAPNAHVEVIGGSRVEGVVVAKSLEGAGNGRIIGNDTEVLFPESIWGNTNGGSGDSFGSPVWGN</sequence>
<protein>
    <recommendedName>
        <fullName evidence="4">Type 4 fimbrial biogenesis protein PilX N-terminal domain-containing protein</fullName>
    </recommendedName>
</protein>
<reference evidence="2 3" key="1">
    <citation type="submission" date="2021-01" db="EMBL/GenBank/DDBJ databases">
        <title>Genomic Encyclopedia of Type Strains, Phase IV (KMG-IV): sequencing the most valuable type-strain genomes for metagenomic binning, comparative biology and taxonomic classification.</title>
        <authorList>
            <person name="Goeker M."/>
        </authorList>
    </citation>
    <scope>NUCLEOTIDE SEQUENCE [LARGE SCALE GENOMIC DNA]</scope>
    <source>
        <strain evidence="2 3">DSM 25890</strain>
    </source>
</reference>
<dbReference type="Proteomes" id="UP001314796">
    <property type="component" value="Unassembled WGS sequence"/>
</dbReference>
<dbReference type="RefSeq" id="WP_204400262.1">
    <property type="nucleotide sequence ID" value="NZ_JAFBEE010000002.1"/>
</dbReference>
<organism evidence="2 3">
    <name type="scientific">Alkaliphilus hydrothermalis</name>
    <dbReference type="NCBI Taxonomy" id="1482730"/>
    <lineage>
        <taxon>Bacteria</taxon>
        <taxon>Bacillati</taxon>
        <taxon>Bacillota</taxon>
        <taxon>Clostridia</taxon>
        <taxon>Peptostreptococcales</taxon>
        <taxon>Natronincolaceae</taxon>
        <taxon>Alkaliphilus</taxon>
    </lineage>
</organism>
<evidence type="ECO:0000313" key="3">
    <source>
        <dbReference type="Proteomes" id="UP001314796"/>
    </source>
</evidence>
<keyword evidence="1" id="KW-0472">Membrane</keyword>
<keyword evidence="1" id="KW-1133">Transmembrane helix</keyword>
<evidence type="ECO:0000313" key="2">
    <source>
        <dbReference type="EMBL" id="MBM7613982.1"/>
    </source>
</evidence>
<proteinExistence type="predicted"/>
<dbReference type="Gene3D" id="2.160.20.120">
    <property type="match status" value="1"/>
</dbReference>